<evidence type="ECO:0000259" key="1">
    <source>
        <dbReference type="PROSITE" id="PS50995"/>
    </source>
</evidence>
<dbReference type="InterPro" id="IPR000835">
    <property type="entry name" value="HTH_MarR-typ"/>
</dbReference>
<dbReference type="PRINTS" id="PR00598">
    <property type="entry name" value="HTHMARR"/>
</dbReference>
<dbReference type="GO" id="GO:0003700">
    <property type="term" value="F:DNA-binding transcription factor activity"/>
    <property type="evidence" value="ECO:0007669"/>
    <property type="project" value="InterPro"/>
</dbReference>
<evidence type="ECO:0000313" key="2">
    <source>
        <dbReference type="EMBL" id="GGO89408.1"/>
    </source>
</evidence>
<comment type="caution">
    <text evidence="2">The sequence shown here is derived from an EMBL/GenBank/DDBJ whole genome shotgun (WGS) entry which is preliminary data.</text>
</comment>
<accession>A0A918DZ85</accession>
<reference evidence="2" key="2">
    <citation type="submission" date="2020-09" db="EMBL/GenBank/DDBJ databases">
        <authorList>
            <person name="Sun Q."/>
            <person name="Zhou Y."/>
        </authorList>
    </citation>
    <scope>NUCLEOTIDE SEQUENCE</scope>
    <source>
        <strain evidence="2">CGMCC 4.7201</strain>
    </source>
</reference>
<dbReference type="SMART" id="SM00347">
    <property type="entry name" value="HTH_MARR"/>
    <property type="match status" value="1"/>
</dbReference>
<reference evidence="2" key="1">
    <citation type="journal article" date="2014" name="Int. J. Syst. Evol. Microbiol.">
        <title>Complete genome sequence of Corynebacterium casei LMG S-19264T (=DSM 44701T), isolated from a smear-ripened cheese.</title>
        <authorList>
            <consortium name="US DOE Joint Genome Institute (JGI-PGF)"/>
            <person name="Walter F."/>
            <person name="Albersmeier A."/>
            <person name="Kalinowski J."/>
            <person name="Ruckert C."/>
        </authorList>
    </citation>
    <scope>NUCLEOTIDE SEQUENCE</scope>
    <source>
        <strain evidence="2">CGMCC 4.7201</strain>
    </source>
</reference>
<proteinExistence type="predicted"/>
<keyword evidence="3" id="KW-1185">Reference proteome</keyword>
<dbReference type="PANTHER" id="PTHR33164">
    <property type="entry name" value="TRANSCRIPTIONAL REGULATOR, MARR FAMILY"/>
    <property type="match status" value="1"/>
</dbReference>
<dbReference type="InterPro" id="IPR036388">
    <property type="entry name" value="WH-like_DNA-bd_sf"/>
</dbReference>
<gene>
    <name evidence="2" type="primary">marR</name>
    <name evidence="2" type="ORF">GCM10012280_32480</name>
</gene>
<name>A0A918DZ85_9ACTN</name>
<dbReference type="InterPro" id="IPR036390">
    <property type="entry name" value="WH_DNA-bd_sf"/>
</dbReference>
<evidence type="ECO:0000313" key="3">
    <source>
        <dbReference type="Proteomes" id="UP000641932"/>
    </source>
</evidence>
<dbReference type="PANTHER" id="PTHR33164:SF106">
    <property type="entry name" value="TRANSCRIPTIONAL REGULATORY PROTEIN"/>
    <property type="match status" value="1"/>
</dbReference>
<dbReference type="EMBL" id="BMMS01000013">
    <property type="protein sequence ID" value="GGO89408.1"/>
    <property type="molecule type" value="Genomic_DNA"/>
</dbReference>
<dbReference type="Gene3D" id="1.10.10.10">
    <property type="entry name" value="Winged helix-like DNA-binding domain superfamily/Winged helix DNA-binding domain"/>
    <property type="match status" value="1"/>
</dbReference>
<feature type="domain" description="HTH marR-type" evidence="1">
    <location>
        <begin position="4"/>
        <end position="141"/>
    </location>
</feature>
<sequence length="154" mass="16732">MPDRSALLESVIAESRQHYAAWTLFNQAMADRLGLHPTDLQCLGLLDLQPEPLGTGEIAKLTGLTPGSATRLVDRLEKAGMVVRAADPDDRRRALVALAPGSLAGVEQAWEGPGRAFGEVLERYTDDELTVIGDYLRRVSAVGREQAALLARER</sequence>
<dbReference type="InterPro" id="IPR039422">
    <property type="entry name" value="MarR/SlyA-like"/>
</dbReference>
<organism evidence="2 3">
    <name type="scientific">Wenjunlia tyrosinilytica</name>
    <dbReference type="NCBI Taxonomy" id="1544741"/>
    <lineage>
        <taxon>Bacteria</taxon>
        <taxon>Bacillati</taxon>
        <taxon>Actinomycetota</taxon>
        <taxon>Actinomycetes</taxon>
        <taxon>Kitasatosporales</taxon>
        <taxon>Streptomycetaceae</taxon>
        <taxon>Wenjunlia</taxon>
    </lineage>
</organism>
<protein>
    <submittedName>
        <fullName evidence="2">MarR family transcriptional regulator</fullName>
    </submittedName>
</protein>
<dbReference type="RefSeq" id="WP_189132391.1">
    <property type="nucleotide sequence ID" value="NZ_BMMS01000013.1"/>
</dbReference>
<dbReference type="AlphaFoldDB" id="A0A918DZ85"/>
<dbReference type="SUPFAM" id="SSF46785">
    <property type="entry name" value="Winged helix' DNA-binding domain"/>
    <property type="match status" value="1"/>
</dbReference>
<dbReference type="Proteomes" id="UP000641932">
    <property type="component" value="Unassembled WGS sequence"/>
</dbReference>
<dbReference type="Pfam" id="PF12802">
    <property type="entry name" value="MarR_2"/>
    <property type="match status" value="1"/>
</dbReference>
<dbReference type="GO" id="GO:0006950">
    <property type="term" value="P:response to stress"/>
    <property type="evidence" value="ECO:0007669"/>
    <property type="project" value="TreeGrafter"/>
</dbReference>
<dbReference type="PROSITE" id="PS50995">
    <property type="entry name" value="HTH_MARR_2"/>
    <property type="match status" value="1"/>
</dbReference>